<evidence type="ECO:0000313" key="7">
    <source>
        <dbReference type="Proteomes" id="UP000087171"/>
    </source>
</evidence>
<evidence type="ECO:0000313" key="9">
    <source>
        <dbReference type="RefSeq" id="XP_004492024.1"/>
    </source>
</evidence>
<evidence type="ECO:0000256" key="2">
    <source>
        <dbReference type="ARBA" id="ARBA00022884"/>
    </source>
</evidence>
<dbReference type="Pfam" id="PF00076">
    <property type="entry name" value="RRM_1"/>
    <property type="match status" value="1"/>
</dbReference>
<dbReference type="InterPro" id="IPR034454">
    <property type="entry name" value="MEI2-like_RRM3"/>
</dbReference>
<organism evidence="7 8">
    <name type="scientific">Cicer arietinum</name>
    <name type="common">Chickpea</name>
    <name type="synonym">Garbanzo</name>
    <dbReference type="NCBI Taxonomy" id="3827"/>
    <lineage>
        <taxon>Eukaryota</taxon>
        <taxon>Viridiplantae</taxon>
        <taxon>Streptophyta</taxon>
        <taxon>Embryophyta</taxon>
        <taxon>Tracheophyta</taxon>
        <taxon>Spermatophyta</taxon>
        <taxon>Magnoliopsida</taxon>
        <taxon>eudicotyledons</taxon>
        <taxon>Gunneridae</taxon>
        <taxon>Pentapetalae</taxon>
        <taxon>rosids</taxon>
        <taxon>fabids</taxon>
        <taxon>Fabales</taxon>
        <taxon>Fabaceae</taxon>
        <taxon>Papilionoideae</taxon>
        <taxon>50 kb inversion clade</taxon>
        <taxon>NPAAA clade</taxon>
        <taxon>Hologalegina</taxon>
        <taxon>IRL clade</taxon>
        <taxon>Cicereae</taxon>
        <taxon>Cicer</taxon>
    </lineage>
</organism>
<dbReference type="GO" id="GO:0003723">
    <property type="term" value="F:RNA binding"/>
    <property type="evidence" value="ECO:0007669"/>
    <property type="project" value="UniProtKB-UniRule"/>
</dbReference>
<keyword evidence="1" id="KW-0677">Repeat</keyword>
<dbReference type="OrthoDB" id="417481at2759"/>
<feature type="domain" description="RRM" evidence="6">
    <location>
        <begin position="207"/>
        <end position="280"/>
    </location>
</feature>
<name>A0A1S2XPP6_CICAR</name>
<evidence type="ECO:0000256" key="5">
    <source>
        <dbReference type="SAM" id="MobiDB-lite"/>
    </source>
</evidence>
<dbReference type="InterPro" id="IPR035979">
    <property type="entry name" value="RBD_domain_sf"/>
</dbReference>
<evidence type="ECO:0000256" key="4">
    <source>
        <dbReference type="PROSITE-ProRule" id="PRU00176"/>
    </source>
</evidence>
<proteinExistence type="predicted"/>
<evidence type="ECO:0000256" key="1">
    <source>
        <dbReference type="ARBA" id="ARBA00022737"/>
    </source>
</evidence>
<feature type="compositionally biased region" description="Low complexity" evidence="5">
    <location>
        <begin position="1"/>
        <end position="19"/>
    </location>
</feature>
<dbReference type="CDD" id="cd12531">
    <property type="entry name" value="RRM3_MEI2_like"/>
    <property type="match status" value="1"/>
</dbReference>
<dbReference type="InterPro" id="IPR007201">
    <property type="entry name" value="Mei2-like_Rrm_C"/>
</dbReference>
<dbReference type="SMART" id="SM00360">
    <property type="entry name" value="RRM"/>
    <property type="match status" value="3"/>
</dbReference>
<evidence type="ECO:0000259" key="6">
    <source>
        <dbReference type="PROSITE" id="PS50102"/>
    </source>
</evidence>
<dbReference type="PaxDb" id="3827-XP_004492023.1"/>
<dbReference type="RefSeq" id="XP_004492024.1">
    <property type="nucleotide sequence ID" value="XM_004491967.3"/>
</dbReference>
<dbReference type="InterPro" id="IPR000504">
    <property type="entry name" value="RRM_dom"/>
</dbReference>
<dbReference type="PANTHER" id="PTHR23189">
    <property type="entry name" value="RNA RECOGNITION MOTIF-CONTAINING"/>
    <property type="match status" value="1"/>
</dbReference>
<dbReference type="SUPFAM" id="SSF54928">
    <property type="entry name" value="RNA-binding domain, RBD"/>
    <property type="match status" value="2"/>
</dbReference>
<dbReference type="PROSITE" id="PS50102">
    <property type="entry name" value="RRM"/>
    <property type="match status" value="1"/>
</dbReference>
<reference evidence="8 9" key="2">
    <citation type="submission" date="2025-04" db="UniProtKB">
        <authorList>
            <consortium name="RefSeq"/>
        </authorList>
    </citation>
    <scope>IDENTIFICATION</scope>
    <source>
        <tissue evidence="8 9">Etiolated seedlings</tissue>
    </source>
</reference>
<dbReference type="Gene3D" id="3.30.70.330">
    <property type="match status" value="2"/>
</dbReference>
<dbReference type="CDD" id="cd12524">
    <property type="entry name" value="RRM1_MEI2_like"/>
    <property type="match status" value="1"/>
</dbReference>
<keyword evidence="7" id="KW-1185">Reference proteome</keyword>
<dbReference type="GO" id="GO:0051321">
    <property type="term" value="P:meiotic cell cycle"/>
    <property type="evidence" value="ECO:0007669"/>
    <property type="project" value="UniProtKB-KW"/>
</dbReference>
<gene>
    <name evidence="8 9 10" type="primary">LOC101510770</name>
</gene>
<reference evidence="7" key="1">
    <citation type="journal article" date="2013" name="Nat. Biotechnol.">
        <title>Draft genome sequence of chickpea (Cicer arietinum) provides a resource for trait improvement.</title>
        <authorList>
            <person name="Varshney R.K."/>
            <person name="Song C."/>
            <person name="Saxena R.K."/>
            <person name="Azam S."/>
            <person name="Yu S."/>
            <person name="Sharpe A.G."/>
            <person name="Cannon S."/>
            <person name="Baek J."/>
            <person name="Rosen B.D."/>
            <person name="Tar'an B."/>
            <person name="Millan T."/>
            <person name="Zhang X."/>
            <person name="Ramsay L.D."/>
            <person name="Iwata A."/>
            <person name="Wang Y."/>
            <person name="Nelson W."/>
            <person name="Farmer A.D."/>
            <person name="Gaur P.M."/>
            <person name="Soderlund C."/>
            <person name="Penmetsa R.V."/>
            <person name="Xu C."/>
            <person name="Bharti A.K."/>
            <person name="He W."/>
            <person name="Winter P."/>
            <person name="Zhao S."/>
            <person name="Hane J.K."/>
            <person name="Carrasquilla-Garcia N."/>
            <person name="Condie J.A."/>
            <person name="Upadhyaya H.D."/>
            <person name="Luo M.C."/>
            <person name="Thudi M."/>
            <person name="Gowda C.L."/>
            <person name="Singh N.P."/>
            <person name="Lichtenzveig J."/>
            <person name="Gali K.K."/>
            <person name="Rubio J."/>
            <person name="Nadarajan N."/>
            <person name="Dolezel J."/>
            <person name="Bansal K.C."/>
            <person name="Xu X."/>
            <person name="Edwards D."/>
            <person name="Zhang G."/>
            <person name="Kahl G."/>
            <person name="Gil J."/>
            <person name="Singh K.B."/>
            <person name="Datta S.K."/>
            <person name="Jackson S.A."/>
            <person name="Wang J."/>
            <person name="Cook D.R."/>
        </authorList>
    </citation>
    <scope>NUCLEOTIDE SEQUENCE [LARGE SCALE GENOMIC DNA]</scope>
    <source>
        <strain evidence="7">cv. CDC Frontier</strain>
    </source>
</reference>
<dbReference type="AlphaFoldDB" id="A0A1S2XPP6"/>
<evidence type="ECO:0000313" key="10">
    <source>
        <dbReference type="RefSeq" id="XP_027188097.1"/>
    </source>
</evidence>
<dbReference type="RefSeq" id="XP_004492023.1">
    <property type="nucleotide sequence ID" value="XM_004491966.3"/>
</dbReference>
<sequence length="777" mass="86997">MPSESMDFNSFSSSSTFSSKDVCSYNESQVGWWKSDKLSKGHGSDQEIKPSISLQEVSNFADSNEVNIIANRHESSLFSSSLSDLFSRKLRLSANNALYGQSVDAIASHYDEERLFDSLEELEARIIGNLLPNEDDLFSGVTDDHIVRDSTCDDIDELDLFSSVGGLDLGDDDNSSSRVKNSVILSEARNSQLGLCNTSVARENSSRTLFVRNIDSDVEDSVLKALFEQFGDIHTFNPSCTHLGFVMISYYDIRAAQNAMRALQNRLFGCRKFDICYSTPKDSSSKKGVNQGKLAVSLYDSSISNIELHRIFNVYGEIKEIHENPHSQLHKSIEFYDFRVAETALRALNRNDATMKKLKVEPSNFTDSESMIRPIHPDFEQTECSLCLHQKNPPLTPTTSLQGLHGVNKSGSMDAARIVGALSAMHAPSIETAFNHGISSSVPNTLPSLIKVKSVGNQCEFTESSSPSQLNFDTRASLPFHPHSLPGHHVKWSNSYQPPRPMWQNSPSYFDGICAATTLQRLNQYPMSPSHMISTVLPTNNTTFLSNITPHCVDFVPHNIPNFGLNFHNQRSMVFPGRNHMINTFDTHKRGRSRRNVGASNLADAKRFELDIDCIKRGEDSRTTLMIKNIPNKYTSKMLLAVIDEKLDKGTYDFVYLPIDFRNKCNVGYAFINMTSPGLIVPFYQVFNGKKWEKFNSEKVATLAYARIQGKEALIAHFQNSSLMNEDKRCRPILIDTDGPNAGIQVPFPIANKHGRMRSNIHDDNPPNFGKFKPSSD</sequence>
<keyword evidence="2 4" id="KW-0694">RNA-binding</keyword>
<dbReference type="KEGG" id="cam:101510770"/>
<evidence type="ECO:0000256" key="3">
    <source>
        <dbReference type="ARBA" id="ARBA00023254"/>
    </source>
</evidence>
<protein>
    <submittedName>
        <fullName evidence="8 9">Protein MEI2-like 5 isoform X1</fullName>
    </submittedName>
</protein>
<feature type="region of interest" description="Disordered" evidence="5">
    <location>
        <begin position="756"/>
        <end position="777"/>
    </location>
</feature>
<dbReference type="GeneID" id="101510770"/>
<dbReference type="InterPro" id="IPR012677">
    <property type="entry name" value="Nucleotide-bd_a/b_plait_sf"/>
</dbReference>
<dbReference type="eggNOG" id="KOG4660">
    <property type="taxonomic scope" value="Eukaryota"/>
</dbReference>
<dbReference type="Proteomes" id="UP000087171">
    <property type="component" value="Chromosome Ca3"/>
</dbReference>
<dbReference type="InterPro" id="IPR034453">
    <property type="entry name" value="MEI2-like_RRM1"/>
</dbReference>
<evidence type="ECO:0000313" key="8">
    <source>
        <dbReference type="RefSeq" id="XP_004492023.1"/>
    </source>
</evidence>
<dbReference type="RefSeq" id="XP_027188097.1">
    <property type="nucleotide sequence ID" value="XM_027332296.1"/>
</dbReference>
<accession>A0A1S2XPP6</accession>
<dbReference type="Pfam" id="PF04059">
    <property type="entry name" value="RRM_2"/>
    <property type="match status" value="1"/>
</dbReference>
<keyword evidence="3" id="KW-0469">Meiosis</keyword>
<feature type="region of interest" description="Disordered" evidence="5">
    <location>
        <begin position="1"/>
        <end position="22"/>
    </location>
</feature>